<dbReference type="SUPFAM" id="SSF109604">
    <property type="entry name" value="HD-domain/PDEase-like"/>
    <property type="match status" value="1"/>
</dbReference>
<evidence type="ECO:0000259" key="1">
    <source>
        <dbReference type="PROSITE" id="PS51833"/>
    </source>
</evidence>
<reference evidence="2 3" key="1">
    <citation type="submission" date="2017-10" db="EMBL/GenBank/DDBJ databases">
        <title>Genomics of the genus Arcobacter.</title>
        <authorList>
            <person name="Perez-Cataluna A."/>
            <person name="Figueras M.J."/>
        </authorList>
    </citation>
    <scope>NUCLEOTIDE SEQUENCE [LARGE SCALE GENOMIC DNA]</scope>
    <source>
        <strain evidence="2 3">CECT 9230</strain>
    </source>
</reference>
<dbReference type="EMBL" id="PDKB01000004">
    <property type="protein sequence ID" value="RBQ29682.1"/>
    <property type="molecule type" value="Genomic_DNA"/>
</dbReference>
<accession>A0A366MWB2</accession>
<dbReference type="RefSeq" id="WP_113893441.1">
    <property type="nucleotide sequence ID" value="NZ_JANJGA010000007.1"/>
</dbReference>
<comment type="caution">
    <text evidence="2">The sequence shown here is derived from an EMBL/GenBank/DDBJ whole genome shotgun (WGS) entry which is preliminary data.</text>
</comment>
<dbReference type="Proteomes" id="UP000252669">
    <property type="component" value="Unassembled WGS sequence"/>
</dbReference>
<dbReference type="PANTHER" id="PTHR33525">
    <property type="match status" value="1"/>
</dbReference>
<dbReference type="Gene3D" id="1.10.3210.10">
    <property type="entry name" value="Hypothetical protein af1432"/>
    <property type="match status" value="1"/>
</dbReference>
<dbReference type="AlphaFoldDB" id="A0A366MWB2"/>
<organism evidence="2 3">
    <name type="scientific">Aliarcobacter vitoriensis</name>
    <dbReference type="NCBI Taxonomy" id="2011099"/>
    <lineage>
        <taxon>Bacteria</taxon>
        <taxon>Pseudomonadati</taxon>
        <taxon>Campylobacterota</taxon>
        <taxon>Epsilonproteobacteria</taxon>
        <taxon>Campylobacterales</taxon>
        <taxon>Arcobacteraceae</taxon>
        <taxon>Aliarcobacter</taxon>
    </lineage>
</organism>
<name>A0A366MWB2_9BACT</name>
<proteinExistence type="predicted"/>
<dbReference type="PROSITE" id="PS51833">
    <property type="entry name" value="HDOD"/>
    <property type="match status" value="1"/>
</dbReference>
<dbReference type="InterPro" id="IPR052340">
    <property type="entry name" value="RNase_Y/CdgJ"/>
</dbReference>
<evidence type="ECO:0000313" key="3">
    <source>
        <dbReference type="Proteomes" id="UP000252669"/>
    </source>
</evidence>
<keyword evidence="3" id="KW-1185">Reference proteome</keyword>
<gene>
    <name evidence="2" type="ORF">CRU91_03535</name>
</gene>
<sequence length="276" mass="31316">MQLEAILKRVEALPPLPRTVTEIEEFRRKSDKEILDLLSIIEKDALIVTNLLKISNSAMFGFRSKVETPLRAISLLGINFTVSIAISTSTQKLLKSSLEPYGVTNNDFMKSSNISSVLANLWLNKFDPSLKEEIILPALLQDIGKFILADFIKSENKDTDFKKRIQEQDDSLEDIEREFLGVTTSYVTAQVFKHWKLSTNLINSIEFIDDISNVQENFKKRAQILDVIKTASNIIEPLSQKSIEKAIKKAKIYNLDANSLQDAINILRTRIDEVIS</sequence>
<feature type="domain" description="HDOD" evidence="1">
    <location>
        <begin position="13"/>
        <end position="211"/>
    </location>
</feature>
<dbReference type="InterPro" id="IPR013976">
    <property type="entry name" value="HDOD"/>
</dbReference>
<dbReference type="PANTHER" id="PTHR33525:SF3">
    <property type="entry name" value="RIBONUCLEASE Y"/>
    <property type="match status" value="1"/>
</dbReference>
<dbReference type="OrthoDB" id="9803649at2"/>
<dbReference type="Pfam" id="PF08668">
    <property type="entry name" value="HDOD"/>
    <property type="match status" value="1"/>
</dbReference>
<protein>
    <submittedName>
        <fullName evidence="2">HDOD domain-containing protein</fullName>
    </submittedName>
</protein>
<evidence type="ECO:0000313" key="2">
    <source>
        <dbReference type="EMBL" id="RBQ29682.1"/>
    </source>
</evidence>